<dbReference type="PANTHER" id="PTHR21451:SF0">
    <property type="entry name" value="HISTONE-LYSINE N-METHYLTRANSFERASE, H3 LYSINE-79 SPECIFIC"/>
    <property type="match status" value="1"/>
</dbReference>
<evidence type="ECO:0000256" key="3">
    <source>
        <dbReference type="ARBA" id="ARBA00020987"/>
    </source>
</evidence>
<organism evidence="15">
    <name type="scientific">Oppiella nova</name>
    <dbReference type="NCBI Taxonomy" id="334625"/>
    <lineage>
        <taxon>Eukaryota</taxon>
        <taxon>Metazoa</taxon>
        <taxon>Ecdysozoa</taxon>
        <taxon>Arthropoda</taxon>
        <taxon>Chelicerata</taxon>
        <taxon>Arachnida</taxon>
        <taxon>Acari</taxon>
        <taxon>Acariformes</taxon>
        <taxon>Sarcoptiformes</taxon>
        <taxon>Oribatida</taxon>
        <taxon>Brachypylina</taxon>
        <taxon>Oppioidea</taxon>
        <taxon>Oppiidae</taxon>
        <taxon>Oppiella</taxon>
    </lineage>
</organism>
<dbReference type="SUPFAM" id="SSF53335">
    <property type="entry name" value="S-adenosyl-L-methionine-dependent methyltransferases"/>
    <property type="match status" value="1"/>
</dbReference>
<dbReference type="EC" id="2.1.1.360" evidence="2 11"/>
<feature type="region of interest" description="Disordered" evidence="13">
    <location>
        <begin position="455"/>
        <end position="474"/>
    </location>
</feature>
<feature type="region of interest" description="Disordered" evidence="13">
    <location>
        <begin position="325"/>
        <end position="380"/>
    </location>
</feature>
<feature type="compositionally biased region" description="Basic residues" evidence="13">
    <location>
        <begin position="461"/>
        <end position="474"/>
    </location>
</feature>
<evidence type="ECO:0000256" key="2">
    <source>
        <dbReference type="ARBA" id="ARBA00012190"/>
    </source>
</evidence>
<evidence type="ECO:0000256" key="12">
    <source>
        <dbReference type="SAM" id="Coils"/>
    </source>
</evidence>
<dbReference type="GO" id="GO:0006281">
    <property type="term" value="P:DNA repair"/>
    <property type="evidence" value="ECO:0007669"/>
    <property type="project" value="TreeGrafter"/>
</dbReference>
<feature type="region of interest" description="Disordered" evidence="13">
    <location>
        <begin position="814"/>
        <end position="859"/>
    </location>
</feature>
<sequence>MCRLRLLSPAGSEPAEYKWPLTTSDKYDGAIEIVDTIRHVCEDHPDIKKAMEMNVLNAYDTKCYDSMKTLCEKYNRVIQSTLPLWKGLAVRTPTKPSMNLLKHIIQKVYNYSVTDPERLNQYEPFSPEVYGETSFEFISQMIDEIALTSDDVFVDLGSGVGQVVLQVAAATNCRKCIGIEKAEVPSIYARTMDERFKFWMKWFGKRHGEYQLIRGDFFHDDHREVINNATFIFVNNFAFGPNVDHMLKQRFADMRDCAKIVSSKAFCSLNFRITDRNLSDIGTIMDVTEIQPKKGSVSWTGRPVSYYLHIIDRTKLERYFEKLKNPKLKNHNQSQSQSNSNSNEDENRNKKANKVESIGSSDSSSNDSKDEKEDNSGNFPKWTRKAWSEWCNSSKGSTNQSSGSQHNGSSDHESNEETENIPRKKKYNRVGRPRKYPLGVSAAIKRAKRKHTMIIDSPGRRPGRPRKNGIGSKKSKKSMIFNGLDLLHAQTVLSISSAAGHRLEPAPGCVDQKLDTSCRVTSVPNVVIRDTSLFSVSPDLTELLDTWKQQILQFITYMQTPQHKDLLKQQIEDEKKRNTELISQLNCLERHIKGLLEKGVSLLKSRLFELGIKASTSNELLEKAREMVAHNKELQSKRSSLQKIITNLETKNNILLNHRQPKETLNLNHNQNVNQPLNGFPKNKSHILSELTTMLKQKRQLSSKVSQLEEEVSILEKSQTTKSRPNTDYAFNAGLQSRVMASHDSKPKHLNNINNSIKLPNYEERINSLIIQALNEENTTYPQNSHRKGIKNLKEQNDITSKVKECDIVLNDSNKCDKESHNSYSRESITKTWNPGESGSPVTNEYNSSKSDSPKKSVEKVYDKKPLLMTLKIDRKDNSASVKECYSNEPYLKSNEMKHKRKSSDESTTHSNRKKLSKSHIFPGNCKSEWTPVVNGKHKWKDSIDSRFDKLVALVEHQMEPHKATEGYL</sequence>
<comment type="subcellular location">
    <subcellularLocation>
        <location evidence="1 11">Nucleus</location>
    </subcellularLocation>
</comment>
<dbReference type="Proteomes" id="UP000728032">
    <property type="component" value="Unassembled WGS sequence"/>
</dbReference>
<keyword evidence="16" id="KW-1185">Reference proteome</keyword>
<evidence type="ECO:0000313" key="15">
    <source>
        <dbReference type="EMBL" id="CAD7649327.1"/>
    </source>
</evidence>
<dbReference type="OrthoDB" id="443402at2759"/>
<dbReference type="PROSITE" id="PS51569">
    <property type="entry name" value="DOT1"/>
    <property type="match status" value="1"/>
</dbReference>
<feature type="compositionally biased region" description="Low complexity" evidence="13">
    <location>
        <begin position="392"/>
        <end position="408"/>
    </location>
</feature>
<dbReference type="Gene3D" id="3.40.50.150">
    <property type="entry name" value="Vaccinia Virus protein VP39"/>
    <property type="match status" value="1"/>
</dbReference>
<comment type="miscellaneous">
    <text evidence="11">In contrast to other lysine histone methyltransferases, it does not contain a SET domain, suggesting the existence of another mechanism for methylation of lysine residues of histones.</text>
</comment>
<comment type="catalytic activity">
    <reaction evidence="10 11">
        <text>L-lysyl(79)-[histone H3] + 3 S-adenosyl-L-methionine = N(6),N(6),N(6)-trimethyl-L-lysyl(79)-[histone H3] + 3 S-adenosyl-L-homocysteine + 3 H(+)</text>
        <dbReference type="Rhea" id="RHEA:60328"/>
        <dbReference type="Rhea" id="RHEA-COMP:15549"/>
        <dbReference type="Rhea" id="RHEA-COMP:15552"/>
        <dbReference type="ChEBI" id="CHEBI:15378"/>
        <dbReference type="ChEBI" id="CHEBI:29969"/>
        <dbReference type="ChEBI" id="CHEBI:57856"/>
        <dbReference type="ChEBI" id="CHEBI:59789"/>
        <dbReference type="ChEBI" id="CHEBI:61961"/>
        <dbReference type="EC" id="2.1.1.360"/>
    </reaction>
</comment>
<gene>
    <name evidence="15" type="ORF">ONB1V03_LOCUS7227</name>
</gene>
<keyword evidence="5 11" id="KW-0808">Transferase</keyword>
<keyword evidence="6 11" id="KW-0949">S-adenosyl-L-methionine</keyword>
<name>A0A7R9LWS6_9ACAR</name>
<feature type="compositionally biased region" description="Low complexity" evidence="13">
    <location>
        <begin position="331"/>
        <end position="342"/>
    </location>
</feature>
<dbReference type="InterPro" id="IPR025789">
    <property type="entry name" value="DOT1_dom"/>
</dbReference>
<feature type="region of interest" description="Disordered" evidence="13">
    <location>
        <begin position="392"/>
        <end position="436"/>
    </location>
</feature>
<dbReference type="AlphaFoldDB" id="A0A7R9LWS6"/>
<proteinExistence type="inferred from homology"/>
<evidence type="ECO:0000256" key="4">
    <source>
        <dbReference type="ARBA" id="ARBA00022603"/>
    </source>
</evidence>
<evidence type="ECO:0000256" key="9">
    <source>
        <dbReference type="ARBA" id="ARBA00029821"/>
    </source>
</evidence>
<comment type="function">
    <text evidence="11">Histone methyltransferase that specifically trimethylates histone H3 to form H3K79me3. This methylation is required for telomere silencing and for the pachytene checkpoint during the meiotic cell cycle by allowing the recruitment of RAD9 to double strand breaks. Nucleosomes are preferred as substrate compared to free histone.</text>
</comment>
<evidence type="ECO:0000256" key="1">
    <source>
        <dbReference type="ARBA" id="ARBA00004123"/>
    </source>
</evidence>
<evidence type="ECO:0000313" key="16">
    <source>
        <dbReference type="Proteomes" id="UP000728032"/>
    </source>
</evidence>
<dbReference type="EMBL" id="CAJPVJ010003575">
    <property type="protein sequence ID" value="CAG2167730.1"/>
    <property type="molecule type" value="Genomic_DNA"/>
</dbReference>
<evidence type="ECO:0000256" key="13">
    <source>
        <dbReference type="SAM" id="MobiDB-lite"/>
    </source>
</evidence>
<accession>A0A7R9LWS6</accession>
<keyword evidence="12" id="KW-0175">Coiled coil</keyword>
<protein>
    <recommendedName>
        <fullName evidence="3 11">Histone-lysine N-methyltransferase, H3 lysine-79 specific</fullName>
        <ecNumber evidence="2 11">2.1.1.360</ecNumber>
    </recommendedName>
    <alternativeName>
        <fullName evidence="9 11">Histone H3-K79 methyltransferase</fullName>
    </alternativeName>
</protein>
<evidence type="ECO:0000256" key="5">
    <source>
        <dbReference type="ARBA" id="ARBA00022679"/>
    </source>
</evidence>
<comment type="similarity">
    <text evidence="11">Belongs to the class I-like SAM-binding methyltransferase superfamily. DOT1 family.</text>
</comment>
<dbReference type="GO" id="GO:0140956">
    <property type="term" value="F:histone H3K79 trimethyltransferase activity"/>
    <property type="evidence" value="ECO:0007669"/>
    <property type="project" value="UniProtKB-EC"/>
</dbReference>
<feature type="compositionally biased region" description="Polar residues" evidence="13">
    <location>
        <begin position="822"/>
        <end position="851"/>
    </location>
</feature>
<feature type="compositionally biased region" description="Basic residues" evidence="13">
    <location>
        <begin position="423"/>
        <end position="435"/>
    </location>
</feature>
<dbReference type="FunFam" id="3.40.50.150:FF:000033">
    <property type="entry name" value="Histone-lysine N-methyltransferase, H3 lysine-79 specific"/>
    <property type="match status" value="1"/>
</dbReference>
<dbReference type="GO" id="GO:0000077">
    <property type="term" value="P:DNA damage checkpoint signaling"/>
    <property type="evidence" value="ECO:0007669"/>
    <property type="project" value="TreeGrafter"/>
</dbReference>
<feature type="coiled-coil region" evidence="12">
    <location>
        <begin position="691"/>
        <end position="718"/>
    </location>
</feature>
<evidence type="ECO:0000259" key="14">
    <source>
        <dbReference type="PROSITE" id="PS51569"/>
    </source>
</evidence>
<keyword evidence="7 11" id="KW-0156">Chromatin regulator</keyword>
<evidence type="ECO:0000256" key="6">
    <source>
        <dbReference type="ARBA" id="ARBA00022691"/>
    </source>
</evidence>
<evidence type="ECO:0000256" key="11">
    <source>
        <dbReference type="RuleBase" id="RU271113"/>
    </source>
</evidence>
<evidence type="ECO:0000256" key="8">
    <source>
        <dbReference type="ARBA" id="ARBA00023242"/>
    </source>
</evidence>
<reference evidence="15" key="1">
    <citation type="submission" date="2020-11" db="EMBL/GenBank/DDBJ databases">
        <authorList>
            <person name="Tran Van P."/>
        </authorList>
    </citation>
    <scope>NUCLEOTIDE SEQUENCE</scope>
</reference>
<feature type="region of interest" description="Disordered" evidence="13">
    <location>
        <begin position="892"/>
        <end position="921"/>
    </location>
</feature>
<evidence type="ECO:0000256" key="7">
    <source>
        <dbReference type="ARBA" id="ARBA00022853"/>
    </source>
</evidence>
<dbReference type="CDD" id="cd20902">
    <property type="entry name" value="CC_DOT1L"/>
    <property type="match status" value="1"/>
</dbReference>
<dbReference type="Gene3D" id="1.10.260.60">
    <property type="match status" value="1"/>
</dbReference>
<dbReference type="InterPro" id="IPR029063">
    <property type="entry name" value="SAM-dependent_MTases_sf"/>
</dbReference>
<dbReference type="PANTHER" id="PTHR21451">
    <property type="entry name" value="HISTONE H3 METHYLTRANSFERASE"/>
    <property type="match status" value="1"/>
</dbReference>
<dbReference type="GO" id="GO:0032259">
    <property type="term" value="P:methylation"/>
    <property type="evidence" value="ECO:0007669"/>
    <property type="project" value="UniProtKB-KW"/>
</dbReference>
<feature type="domain" description="DOT1" evidence="14">
    <location>
        <begin position="13"/>
        <end position="324"/>
    </location>
</feature>
<keyword evidence="8 11" id="KW-0539">Nucleus</keyword>
<keyword evidence="4 11" id="KW-0489">Methyltransferase</keyword>
<evidence type="ECO:0000256" key="10">
    <source>
        <dbReference type="ARBA" id="ARBA00047770"/>
    </source>
</evidence>
<feature type="coiled-coil region" evidence="12">
    <location>
        <begin position="564"/>
        <end position="651"/>
    </location>
</feature>
<dbReference type="InterPro" id="IPR030445">
    <property type="entry name" value="H3-K79_meTrfase"/>
</dbReference>
<dbReference type="GO" id="GO:0035097">
    <property type="term" value="C:histone methyltransferase complex"/>
    <property type="evidence" value="ECO:0007669"/>
    <property type="project" value="UniProtKB-ARBA"/>
</dbReference>
<dbReference type="Pfam" id="PF08123">
    <property type="entry name" value="DOT1"/>
    <property type="match status" value="1"/>
</dbReference>
<dbReference type="EMBL" id="OC918400">
    <property type="protein sequence ID" value="CAD7649327.1"/>
    <property type="molecule type" value="Genomic_DNA"/>
</dbReference>